<dbReference type="Pfam" id="PF04542">
    <property type="entry name" value="Sigma70_r2"/>
    <property type="match status" value="1"/>
</dbReference>
<reference evidence="8" key="1">
    <citation type="submission" date="2024-07" db="EMBL/GenBank/DDBJ databases">
        <title>Halotolerant mesophilic bacterium Ornithinibacillus sp. 4-3, sp. nov., isolated from soil.</title>
        <authorList>
            <person name="Sidarenka A.V."/>
            <person name="Guliayeva D.E."/>
            <person name="Leanovich S.I."/>
            <person name="Hileuskaya K.S."/>
            <person name="Akhremchuk A.E."/>
            <person name="Sikolenko M.A."/>
            <person name="Valentovich L.N."/>
        </authorList>
    </citation>
    <scope>NUCLEOTIDE SEQUENCE</scope>
    <source>
        <strain evidence="8">4-3</strain>
    </source>
</reference>
<dbReference type="InterPro" id="IPR000943">
    <property type="entry name" value="RNA_pol_sigma70"/>
</dbReference>
<dbReference type="GO" id="GO:0006352">
    <property type="term" value="P:DNA-templated transcription initiation"/>
    <property type="evidence" value="ECO:0007669"/>
    <property type="project" value="InterPro"/>
</dbReference>
<dbReference type="Pfam" id="PF08281">
    <property type="entry name" value="Sigma70_r4_2"/>
    <property type="match status" value="1"/>
</dbReference>
<evidence type="ECO:0000256" key="1">
    <source>
        <dbReference type="ARBA" id="ARBA00023015"/>
    </source>
</evidence>
<keyword evidence="5" id="KW-0175">Coiled coil</keyword>
<evidence type="ECO:0000256" key="3">
    <source>
        <dbReference type="ARBA" id="ARBA00023125"/>
    </source>
</evidence>
<dbReference type="GO" id="GO:0016987">
    <property type="term" value="F:sigma factor activity"/>
    <property type="evidence" value="ECO:0007669"/>
    <property type="project" value="UniProtKB-KW"/>
</dbReference>
<proteinExistence type="predicted"/>
<dbReference type="InterPro" id="IPR007627">
    <property type="entry name" value="RNA_pol_sigma70_r2"/>
</dbReference>
<name>A0AB39HQI8_9BACI</name>
<keyword evidence="3" id="KW-0238">DNA-binding</keyword>
<dbReference type="PIRSF" id="PIRSF002939">
    <property type="entry name" value="RNA_polymerase_sigma-H_factor"/>
    <property type="match status" value="1"/>
</dbReference>
<dbReference type="NCBIfam" id="TIGR02937">
    <property type="entry name" value="sigma70-ECF"/>
    <property type="match status" value="1"/>
</dbReference>
<feature type="coiled-coil region" evidence="5">
    <location>
        <begin position="181"/>
        <end position="212"/>
    </location>
</feature>
<dbReference type="InterPro" id="IPR013325">
    <property type="entry name" value="RNA_pol_sigma_r2"/>
</dbReference>
<gene>
    <name evidence="8" type="primary">sigH</name>
    <name evidence="8" type="ORF">AB4Y30_00565</name>
</gene>
<dbReference type="InterPro" id="IPR013324">
    <property type="entry name" value="RNA_pol_sigma_r3/r4-like"/>
</dbReference>
<keyword evidence="1" id="KW-0805">Transcription regulation</keyword>
<evidence type="ECO:0000256" key="2">
    <source>
        <dbReference type="ARBA" id="ARBA00023082"/>
    </source>
</evidence>
<feature type="domain" description="HTH luxR-type" evidence="6">
    <location>
        <begin position="178"/>
        <end position="205"/>
    </location>
</feature>
<accession>A0AB39HQI8</accession>
<protein>
    <submittedName>
        <fullName evidence="8">RNA polymerase sporulation sigma factor SigH</fullName>
    </submittedName>
</protein>
<dbReference type="PROSITE" id="PS00622">
    <property type="entry name" value="HTH_LUXR_1"/>
    <property type="match status" value="1"/>
</dbReference>
<dbReference type="NCBIfam" id="NF006145">
    <property type="entry name" value="PRK08295.1-2"/>
    <property type="match status" value="1"/>
</dbReference>
<dbReference type="Gene3D" id="1.20.120.1810">
    <property type="match status" value="1"/>
</dbReference>
<organism evidence="8">
    <name type="scientific">Ornithinibacillus sp. 4-3</name>
    <dbReference type="NCBI Taxonomy" id="3231488"/>
    <lineage>
        <taxon>Bacteria</taxon>
        <taxon>Bacillati</taxon>
        <taxon>Bacillota</taxon>
        <taxon>Bacilli</taxon>
        <taxon>Bacillales</taxon>
        <taxon>Bacillaceae</taxon>
        <taxon>Ornithinibacillus</taxon>
    </lineage>
</organism>
<dbReference type="NCBIfam" id="NF006148">
    <property type="entry name" value="PRK08295.1-5"/>
    <property type="match status" value="1"/>
</dbReference>
<dbReference type="RefSeq" id="WP_368653589.1">
    <property type="nucleotide sequence ID" value="NZ_CP162599.1"/>
</dbReference>
<dbReference type="PANTHER" id="PTHR30385">
    <property type="entry name" value="SIGMA FACTOR F FLAGELLAR"/>
    <property type="match status" value="1"/>
</dbReference>
<evidence type="ECO:0000313" key="8">
    <source>
        <dbReference type="EMBL" id="XDK32902.1"/>
    </source>
</evidence>
<evidence type="ECO:0000259" key="7">
    <source>
        <dbReference type="PROSITE" id="PS00715"/>
    </source>
</evidence>
<dbReference type="InterPro" id="IPR000792">
    <property type="entry name" value="Tscrpt_reg_LuxR_C"/>
</dbReference>
<keyword evidence="2" id="KW-0731">Sigma factor</keyword>
<sequence>MGVSQLEIENRSLHMLVDDELVQLIRRGHAEALDFMIEKYKKFIWSKARTYFIIGGDREDIIQEGMIGLYKAICDYDQDKLASFKAFADLCITRQMITAIKTATRQKHIPLNSYVSLDKPVYHEEESERTLSDVLPGTKDVDPQELLVNQEKYGQMELKMSELLSDLEQKVLQLYLDGYSYQEISERLKRHVKSIDNALQRVKKKLEDFVKKSDFIF</sequence>
<dbReference type="AlphaFoldDB" id="A0AB39HQI8"/>
<dbReference type="EMBL" id="CP162599">
    <property type="protein sequence ID" value="XDK32902.1"/>
    <property type="molecule type" value="Genomic_DNA"/>
</dbReference>
<dbReference type="PANTHER" id="PTHR30385:SF1">
    <property type="entry name" value="RNA POLYMERASE SIGMA-H FACTOR"/>
    <property type="match status" value="1"/>
</dbReference>
<dbReference type="SUPFAM" id="SSF88946">
    <property type="entry name" value="Sigma2 domain of RNA polymerase sigma factors"/>
    <property type="match status" value="1"/>
</dbReference>
<dbReference type="GO" id="GO:0003677">
    <property type="term" value="F:DNA binding"/>
    <property type="evidence" value="ECO:0007669"/>
    <property type="project" value="UniProtKB-KW"/>
</dbReference>
<feature type="domain" description="RNA polymerase sigma-70" evidence="7">
    <location>
        <begin position="60"/>
        <end position="73"/>
    </location>
</feature>
<keyword evidence="4" id="KW-0804">Transcription</keyword>
<dbReference type="InterPro" id="IPR013249">
    <property type="entry name" value="RNA_pol_sigma70_r4_t2"/>
</dbReference>
<dbReference type="NCBIfam" id="TIGR02859">
    <property type="entry name" value="spore_sigH"/>
    <property type="match status" value="1"/>
</dbReference>
<evidence type="ECO:0000256" key="4">
    <source>
        <dbReference type="ARBA" id="ARBA00023163"/>
    </source>
</evidence>
<dbReference type="NCBIfam" id="NF006147">
    <property type="entry name" value="PRK08295.1-4"/>
    <property type="match status" value="1"/>
</dbReference>
<dbReference type="Gene3D" id="1.10.10.10">
    <property type="entry name" value="Winged helix-like DNA-binding domain superfamily/Winged helix DNA-binding domain"/>
    <property type="match status" value="1"/>
</dbReference>
<evidence type="ECO:0000259" key="6">
    <source>
        <dbReference type="PROSITE" id="PS00622"/>
    </source>
</evidence>
<dbReference type="SUPFAM" id="SSF88659">
    <property type="entry name" value="Sigma3 and sigma4 domains of RNA polymerase sigma factors"/>
    <property type="match status" value="1"/>
</dbReference>
<dbReference type="InterPro" id="IPR036388">
    <property type="entry name" value="WH-like_DNA-bd_sf"/>
</dbReference>
<dbReference type="InterPro" id="IPR014284">
    <property type="entry name" value="RNA_pol_sigma-70_dom"/>
</dbReference>
<evidence type="ECO:0000256" key="5">
    <source>
        <dbReference type="SAM" id="Coils"/>
    </source>
</evidence>
<dbReference type="SMART" id="SM00421">
    <property type="entry name" value="HTH_LUXR"/>
    <property type="match status" value="1"/>
</dbReference>
<dbReference type="InterPro" id="IPR016371">
    <property type="entry name" value="RNA_pol_sigma-H_factor"/>
</dbReference>
<dbReference type="PROSITE" id="PS00715">
    <property type="entry name" value="SIGMA70_1"/>
    <property type="match status" value="1"/>
</dbReference>
<dbReference type="InterPro" id="IPR014218">
    <property type="entry name" value="RNA_pol_sigma-H"/>
</dbReference>